<comment type="caution">
    <text evidence="2">The sequence shown here is derived from an EMBL/GenBank/DDBJ whole genome shotgun (WGS) entry which is preliminary data.</text>
</comment>
<keyword evidence="3" id="KW-1185">Reference proteome</keyword>
<sequence length="51" mass="6094">MKAYYAQETLRLVGKGWEIRRQLKEMSVRSRESANAPSMLVDYLHRRSPKR</sequence>
<accession>A0A2V2YXL7</accession>
<evidence type="ECO:0000313" key="2">
    <source>
        <dbReference type="EMBL" id="PWW05630.1"/>
    </source>
</evidence>
<dbReference type="EMBL" id="QGTQ01000004">
    <property type="protein sequence ID" value="PWW05630.1"/>
    <property type="molecule type" value="Genomic_DNA"/>
</dbReference>
<dbReference type="RefSeq" id="WP_110043465.1">
    <property type="nucleotide sequence ID" value="NZ_CP054612.1"/>
</dbReference>
<gene>
    <name evidence="2" type="ORF">DFQ01_104191</name>
</gene>
<dbReference type="Pfam" id="PF13072">
    <property type="entry name" value="MciZ"/>
    <property type="match status" value="1"/>
</dbReference>
<name>A0A2V2YXL7_9BACL</name>
<dbReference type="Proteomes" id="UP000246635">
    <property type="component" value="Unassembled WGS sequence"/>
</dbReference>
<evidence type="ECO:0000313" key="3">
    <source>
        <dbReference type="Proteomes" id="UP000246635"/>
    </source>
</evidence>
<evidence type="ECO:0000256" key="1">
    <source>
        <dbReference type="SAM" id="MobiDB-lite"/>
    </source>
</evidence>
<dbReference type="InterPro" id="IPR025177">
    <property type="entry name" value="MciZ"/>
</dbReference>
<organism evidence="2 3">
    <name type="scientific">Paenibacillus cellulosilyticus</name>
    <dbReference type="NCBI Taxonomy" id="375489"/>
    <lineage>
        <taxon>Bacteria</taxon>
        <taxon>Bacillati</taxon>
        <taxon>Bacillota</taxon>
        <taxon>Bacilli</taxon>
        <taxon>Bacillales</taxon>
        <taxon>Paenibacillaceae</taxon>
        <taxon>Paenibacillus</taxon>
    </lineage>
</organism>
<feature type="region of interest" description="Disordered" evidence="1">
    <location>
        <begin position="28"/>
        <end position="51"/>
    </location>
</feature>
<reference evidence="2 3" key="1">
    <citation type="submission" date="2018-05" db="EMBL/GenBank/DDBJ databases">
        <title>Genomic Encyclopedia of Type Strains, Phase III (KMG-III): the genomes of soil and plant-associated and newly described type strains.</title>
        <authorList>
            <person name="Whitman W."/>
        </authorList>
    </citation>
    <scope>NUCLEOTIDE SEQUENCE [LARGE SCALE GENOMIC DNA]</scope>
    <source>
        <strain evidence="2 3">CECT 5696</strain>
    </source>
</reference>
<proteinExistence type="predicted"/>
<dbReference type="OrthoDB" id="2990038at2"/>
<protein>
    <submittedName>
        <fullName evidence="2">Uncharacterized protein DUF3936</fullName>
    </submittedName>
</protein>
<dbReference type="AlphaFoldDB" id="A0A2V2YXL7"/>